<feature type="region of interest" description="Disordered" evidence="3">
    <location>
        <begin position="1"/>
        <end position="33"/>
    </location>
</feature>
<keyword evidence="1" id="KW-0145">Chemotaxis</keyword>
<evidence type="ECO:0000256" key="3">
    <source>
        <dbReference type="SAM" id="MobiDB-lite"/>
    </source>
</evidence>
<evidence type="ECO:0000313" key="4">
    <source>
        <dbReference type="EMBL" id="MBP0618321.1"/>
    </source>
</evidence>
<evidence type="ECO:0000256" key="1">
    <source>
        <dbReference type="ARBA" id="ARBA00022500"/>
    </source>
</evidence>
<name>A0ABS4BQ15_9HYPH</name>
<dbReference type="EMBL" id="JAGJCF010000036">
    <property type="protein sequence ID" value="MBP0618321.1"/>
    <property type="molecule type" value="Genomic_DNA"/>
</dbReference>
<dbReference type="PANTHER" id="PTHR43531">
    <property type="entry name" value="PROTEIN ICFG"/>
    <property type="match status" value="1"/>
</dbReference>
<accession>A0ABS4BQ15</accession>
<reference evidence="4 5" key="1">
    <citation type="submission" date="2021-04" db="EMBL/GenBank/DDBJ databases">
        <title>Whole genome sequence of Jiella sp. KSK16Y-1.</title>
        <authorList>
            <person name="Tuo L."/>
        </authorList>
    </citation>
    <scope>NUCLEOTIDE SEQUENCE [LARGE SCALE GENOMIC DNA]</scope>
    <source>
        <strain evidence="4 5">KSK16Y-1</strain>
    </source>
</reference>
<evidence type="ECO:0000313" key="5">
    <source>
        <dbReference type="Proteomes" id="UP000678276"/>
    </source>
</evidence>
<comment type="similarity">
    <text evidence="2">Belongs to the methyl-accepting chemotaxis (MCP) protein family.</text>
</comment>
<feature type="non-terminal residue" evidence="4">
    <location>
        <position position="1"/>
    </location>
</feature>
<feature type="region of interest" description="Disordered" evidence="3">
    <location>
        <begin position="49"/>
        <end position="111"/>
    </location>
</feature>
<feature type="compositionally biased region" description="Low complexity" evidence="3">
    <location>
        <begin position="49"/>
        <end position="86"/>
    </location>
</feature>
<dbReference type="SUPFAM" id="SSF58104">
    <property type="entry name" value="Methyl-accepting chemotaxis protein (MCP) signaling domain"/>
    <property type="match status" value="1"/>
</dbReference>
<organism evidence="4 5">
    <name type="scientific">Jiella mangrovi</name>
    <dbReference type="NCBI Taxonomy" id="2821407"/>
    <lineage>
        <taxon>Bacteria</taxon>
        <taxon>Pseudomonadati</taxon>
        <taxon>Pseudomonadota</taxon>
        <taxon>Alphaproteobacteria</taxon>
        <taxon>Hyphomicrobiales</taxon>
        <taxon>Aurantimonadaceae</taxon>
        <taxon>Jiella</taxon>
    </lineage>
</organism>
<dbReference type="Proteomes" id="UP000678276">
    <property type="component" value="Unassembled WGS sequence"/>
</dbReference>
<dbReference type="InterPro" id="IPR051310">
    <property type="entry name" value="MCP_chemotaxis"/>
</dbReference>
<comment type="caution">
    <text evidence="4">The sequence shown here is derived from an EMBL/GenBank/DDBJ whole genome shotgun (WGS) entry which is preliminary data.</text>
</comment>
<protein>
    <submittedName>
        <fullName evidence="4">Methyl-accepting chemotaxis protein</fullName>
    </submittedName>
</protein>
<gene>
    <name evidence="4" type="ORF">J6595_22315</name>
</gene>
<sequence>LREVSSAADQMDKVTQQNAAMVEESTAAAQTLSTETDELAQAVARFTTGKAGASGASAGDTAKPALRPANHAAASASRSAQQPVPQMRTAGAGGAARQPARDSAEDSWEEF</sequence>
<proteinExistence type="inferred from homology"/>
<keyword evidence="5" id="KW-1185">Reference proteome</keyword>
<dbReference type="PANTHER" id="PTHR43531:SF11">
    <property type="entry name" value="METHYL-ACCEPTING CHEMOTAXIS PROTEIN 3"/>
    <property type="match status" value="1"/>
</dbReference>
<evidence type="ECO:0000256" key="2">
    <source>
        <dbReference type="ARBA" id="ARBA00029447"/>
    </source>
</evidence>